<evidence type="ECO:0000259" key="3">
    <source>
        <dbReference type="Pfam" id="PF13240"/>
    </source>
</evidence>
<evidence type="ECO:0000256" key="1">
    <source>
        <dbReference type="SAM" id="MobiDB-lite"/>
    </source>
</evidence>
<dbReference type="Pfam" id="PF13240">
    <property type="entry name" value="Zn_Ribbon_1"/>
    <property type="match status" value="1"/>
</dbReference>
<feature type="transmembrane region" description="Helical" evidence="2">
    <location>
        <begin position="137"/>
        <end position="164"/>
    </location>
</feature>
<sequence>MIPMKYCIKCGAQLPATAEFCPACGTKQPAVSAPAQPAPTVTPAQAAPAQAQPQPSAAVTTPPLTAQGNAGAQAGTAQPAGDIRAAMARAAAAKAKPGDPEWVPYNQYPEHGLINGWRVAFVDLVQPNQCIGRANYWYAYIYAFVLVAICEFGGPIALAIGNLVSISLDWRRLNDIMPNSTLAWCIIIVDIFLTFTSLLNPFIIFGDVAISLFIGLSKTNWQTTGERPVSPAA</sequence>
<dbReference type="Proteomes" id="UP000051804">
    <property type="component" value="Unassembled WGS sequence"/>
</dbReference>
<dbReference type="EMBL" id="AZDJ01000003">
    <property type="protein sequence ID" value="KRK74013.1"/>
    <property type="molecule type" value="Genomic_DNA"/>
</dbReference>
<name>A0A0R1JRU7_9LACO</name>
<dbReference type="PATRIC" id="fig|1291734.4.peg.1898"/>
<keyword evidence="2" id="KW-0472">Membrane</keyword>
<keyword evidence="2" id="KW-0812">Transmembrane</keyword>
<dbReference type="InterPro" id="IPR026870">
    <property type="entry name" value="Zinc_ribbon_dom"/>
</dbReference>
<keyword evidence="2" id="KW-1133">Transmembrane helix</keyword>
<evidence type="ECO:0000256" key="2">
    <source>
        <dbReference type="SAM" id="Phobius"/>
    </source>
</evidence>
<evidence type="ECO:0000313" key="4">
    <source>
        <dbReference type="EMBL" id="KRK74013.1"/>
    </source>
</evidence>
<reference evidence="4 5" key="1">
    <citation type="journal article" date="2015" name="Genome Announc.">
        <title>Expanding the biotechnology potential of lactobacilli through comparative genomics of 213 strains and associated genera.</title>
        <authorList>
            <person name="Sun Z."/>
            <person name="Harris H.M."/>
            <person name="McCann A."/>
            <person name="Guo C."/>
            <person name="Argimon S."/>
            <person name="Zhang W."/>
            <person name="Yang X."/>
            <person name="Jeffery I.B."/>
            <person name="Cooney J.C."/>
            <person name="Kagawa T.F."/>
            <person name="Liu W."/>
            <person name="Song Y."/>
            <person name="Salvetti E."/>
            <person name="Wrobel A."/>
            <person name="Rasinkangas P."/>
            <person name="Parkhill J."/>
            <person name="Rea M.C."/>
            <person name="O'Sullivan O."/>
            <person name="Ritari J."/>
            <person name="Douillard F.P."/>
            <person name="Paul Ross R."/>
            <person name="Yang R."/>
            <person name="Briner A.E."/>
            <person name="Felis G.E."/>
            <person name="de Vos W.M."/>
            <person name="Barrangou R."/>
            <person name="Klaenhammer T.R."/>
            <person name="Caufield P.W."/>
            <person name="Cui Y."/>
            <person name="Zhang H."/>
            <person name="O'Toole P.W."/>
        </authorList>
    </citation>
    <scope>NUCLEOTIDE SEQUENCE [LARGE SCALE GENOMIC DNA]</scope>
    <source>
        <strain evidence="4 5">JCM 17158</strain>
    </source>
</reference>
<comment type="caution">
    <text evidence="4">The sequence shown here is derived from an EMBL/GenBank/DDBJ whole genome shotgun (WGS) entry which is preliminary data.</text>
</comment>
<organism evidence="4 5">
    <name type="scientific">Lacticaseibacillus nasuensis JCM 17158</name>
    <dbReference type="NCBI Taxonomy" id="1291734"/>
    <lineage>
        <taxon>Bacteria</taxon>
        <taxon>Bacillati</taxon>
        <taxon>Bacillota</taxon>
        <taxon>Bacilli</taxon>
        <taxon>Lactobacillales</taxon>
        <taxon>Lactobacillaceae</taxon>
        <taxon>Lacticaseibacillus</taxon>
    </lineage>
</organism>
<dbReference type="AlphaFoldDB" id="A0A0R1JRU7"/>
<accession>A0A0R1JRU7</accession>
<gene>
    <name evidence="4" type="ORF">FD02_GL001848</name>
</gene>
<evidence type="ECO:0000313" key="5">
    <source>
        <dbReference type="Proteomes" id="UP000051804"/>
    </source>
</evidence>
<proteinExistence type="predicted"/>
<protein>
    <recommendedName>
        <fullName evidence="3">Zinc-ribbon domain-containing protein</fullName>
    </recommendedName>
</protein>
<feature type="domain" description="Zinc-ribbon" evidence="3">
    <location>
        <begin position="6"/>
        <end position="27"/>
    </location>
</feature>
<keyword evidence="5" id="KW-1185">Reference proteome</keyword>
<feature type="transmembrane region" description="Helical" evidence="2">
    <location>
        <begin position="176"/>
        <end position="193"/>
    </location>
</feature>
<feature type="region of interest" description="Disordered" evidence="1">
    <location>
        <begin position="29"/>
        <end position="76"/>
    </location>
</feature>